<name>A0ABN3QB02_9ACTN</name>
<gene>
    <name evidence="3" type="ORF">GCM10009863_39320</name>
</gene>
<feature type="transmembrane region" description="Helical" evidence="2">
    <location>
        <begin position="551"/>
        <end position="571"/>
    </location>
</feature>
<feature type="transmembrane region" description="Helical" evidence="2">
    <location>
        <begin position="114"/>
        <end position="134"/>
    </location>
</feature>
<dbReference type="SUPFAM" id="SSF53474">
    <property type="entry name" value="alpha/beta-Hydrolases"/>
    <property type="match status" value="1"/>
</dbReference>
<sequence length="833" mass="88465">MAKGGHSRNGSQLSLELLVHGVGGTTPAEMLGDPHTTRVTGDSTAAVYRRKEDEDAEHRPADYADKPVPEAYCWSNLTSGNGSRALWLILLPFMVVNLAHWTRPAAGRRTAVRLHGLLVRLIGLSLTVLLTAATCEVALDLAAWQCAGAARCAEAHSWLGFMAVPGTGSGSGGWWSQPGRRLALAAVLPAAGITLLWWLSHRTWSAYESQPPLQPAVPEDDPDANGRPPLSLPGFWYGKRHVARLRAAHTAVGFLTIAAAVAAAAGRYDREPGGDVTLDVLGRLLAGLIATGVLCVLYVVCRRGRKEREADDRIDKLAVRVLPGASIAVAVLTVVHSAWSRPGWVSAGSLPGDETFGVLALLQGALVVVLGIVGLRLHLAGRVPRTALAGFASAGIATLACALGGVLSGGVSQRVGDWLDGSGSGGSGDGLIGGPPTVLTWQASIIPVLLAVVLLLVCWFAYRVWRDTGRMTDEVSAGYPRALPDESRSRRIAGAIARAGLTDEAPWLVATIALVTLLLGGIAQLGALLTGEVPSEAAEGAPGIVAGFADTVQTLGSWLIGLGFLLFLTWGRRAYRDASARRTIGILWDVGTFWPRSAHPFAPPCYAERAVPDLAWRMAMWTDEQPGRRLVISGHSQGSVLAAAAVWQLDPRTRRQIGLLTYGSPLERLYGRWFPAYFGPRQLAALHNGLDCWRNLWRLTDPIGGPVRPERADEPEQAPPEECRGVDRGPLLDPLAYGRTREQPLPEPILAHSDYQADPAFAQERSGLLTRLKSKSARTAGHEPPSGLPQQPRPAAPGAHERGDGQDAETEAEPASGPSAAEHGHRGPGRSSG</sequence>
<reference evidence="4" key="1">
    <citation type="journal article" date="2019" name="Int. J. Syst. Evol. Microbiol.">
        <title>The Global Catalogue of Microorganisms (GCM) 10K type strain sequencing project: providing services to taxonomists for standard genome sequencing and annotation.</title>
        <authorList>
            <consortium name="The Broad Institute Genomics Platform"/>
            <consortium name="The Broad Institute Genome Sequencing Center for Infectious Disease"/>
            <person name="Wu L."/>
            <person name="Ma J."/>
        </authorList>
    </citation>
    <scope>NUCLEOTIDE SEQUENCE [LARGE SCALE GENOMIC DNA]</scope>
    <source>
        <strain evidence="4">JCM 16373</strain>
    </source>
</reference>
<keyword evidence="2" id="KW-0812">Transmembrane</keyword>
<feature type="transmembrane region" description="Helical" evidence="2">
    <location>
        <begin position="441"/>
        <end position="462"/>
    </location>
</feature>
<feature type="transmembrane region" description="Helical" evidence="2">
    <location>
        <begin position="387"/>
        <end position="407"/>
    </location>
</feature>
<protein>
    <recommendedName>
        <fullName evidence="5">Integral membrane protein</fullName>
    </recommendedName>
</protein>
<proteinExistence type="predicted"/>
<evidence type="ECO:0000256" key="2">
    <source>
        <dbReference type="SAM" id="Phobius"/>
    </source>
</evidence>
<evidence type="ECO:0000256" key="1">
    <source>
        <dbReference type="SAM" id="MobiDB-lite"/>
    </source>
</evidence>
<dbReference type="InterPro" id="IPR029058">
    <property type="entry name" value="AB_hydrolase_fold"/>
</dbReference>
<dbReference type="Proteomes" id="UP001501447">
    <property type="component" value="Unassembled WGS sequence"/>
</dbReference>
<feature type="region of interest" description="Disordered" evidence="1">
    <location>
        <begin position="704"/>
        <end position="738"/>
    </location>
</feature>
<feature type="transmembrane region" description="Helical" evidence="2">
    <location>
        <begin position="507"/>
        <end position="531"/>
    </location>
</feature>
<evidence type="ECO:0000313" key="3">
    <source>
        <dbReference type="EMBL" id="GAA2621396.1"/>
    </source>
</evidence>
<feature type="region of interest" description="Disordered" evidence="1">
    <location>
        <begin position="770"/>
        <end position="833"/>
    </location>
</feature>
<organism evidence="3 4">
    <name type="scientific">Streptomyces axinellae</name>
    <dbReference type="NCBI Taxonomy" id="552788"/>
    <lineage>
        <taxon>Bacteria</taxon>
        <taxon>Bacillati</taxon>
        <taxon>Actinomycetota</taxon>
        <taxon>Actinomycetes</taxon>
        <taxon>Kitasatosporales</taxon>
        <taxon>Streptomycetaceae</taxon>
        <taxon>Streptomyces</taxon>
    </lineage>
</organism>
<keyword evidence="2" id="KW-1133">Transmembrane helix</keyword>
<dbReference type="EMBL" id="BAAARJ010000012">
    <property type="protein sequence ID" value="GAA2621396.1"/>
    <property type="molecule type" value="Genomic_DNA"/>
</dbReference>
<comment type="caution">
    <text evidence="3">The sequence shown here is derived from an EMBL/GenBank/DDBJ whole genome shotgun (WGS) entry which is preliminary data.</text>
</comment>
<accession>A0ABN3QB02</accession>
<keyword evidence="4" id="KW-1185">Reference proteome</keyword>
<feature type="transmembrane region" description="Helical" evidence="2">
    <location>
        <begin position="182"/>
        <end position="199"/>
    </location>
</feature>
<feature type="transmembrane region" description="Helical" evidence="2">
    <location>
        <begin position="355"/>
        <end position="375"/>
    </location>
</feature>
<feature type="transmembrane region" description="Helical" evidence="2">
    <location>
        <begin position="280"/>
        <end position="300"/>
    </location>
</feature>
<feature type="transmembrane region" description="Helical" evidence="2">
    <location>
        <begin position="321"/>
        <end position="339"/>
    </location>
</feature>
<evidence type="ECO:0000313" key="4">
    <source>
        <dbReference type="Proteomes" id="UP001501447"/>
    </source>
</evidence>
<evidence type="ECO:0008006" key="5">
    <source>
        <dbReference type="Google" id="ProtNLM"/>
    </source>
</evidence>
<feature type="transmembrane region" description="Helical" evidence="2">
    <location>
        <begin position="247"/>
        <end position="268"/>
    </location>
</feature>
<keyword evidence="2" id="KW-0472">Membrane</keyword>